<evidence type="ECO:0000313" key="7">
    <source>
        <dbReference type="Proteomes" id="UP001345963"/>
    </source>
</evidence>
<evidence type="ECO:0000259" key="5">
    <source>
        <dbReference type="PROSITE" id="PS51842"/>
    </source>
</evidence>
<evidence type="ECO:0000313" key="6">
    <source>
        <dbReference type="EMBL" id="MED6233069.1"/>
    </source>
</evidence>
<feature type="coiled-coil region" evidence="3">
    <location>
        <begin position="305"/>
        <end position="378"/>
    </location>
</feature>
<dbReference type="Gene3D" id="1.20.5.170">
    <property type="match status" value="1"/>
</dbReference>
<dbReference type="PANTHER" id="PTHR23239:SF180">
    <property type="entry name" value="KERATIN, TYPE I CYTOSKELETAL 17"/>
    <property type="match status" value="1"/>
</dbReference>
<dbReference type="Proteomes" id="UP001345963">
    <property type="component" value="Unassembled WGS sequence"/>
</dbReference>
<evidence type="ECO:0000256" key="2">
    <source>
        <dbReference type="ARBA" id="ARBA00023054"/>
    </source>
</evidence>
<feature type="coiled-coil region" evidence="3">
    <location>
        <begin position="94"/>
        <end position="128"/>
    </location>
</feature>
<feature type="domain" description="IF rod" evidence="5">
    <location>
        <begin position="90"/>
        <end position="400"/>
    </location>
</feature>
<dbReference type="Gene3D" id="1.20.5.1160">
    <property type="entry name" value="Vasodilator-stimulated phosphoprotein"/>
    <property type="match status" value="1"/>
</dbReference>
<dbReference type="Gene3D" id="1.20.5.500">
    <property type="entry name" value="Single helix bin"/>
    <property type="match status" value="1"/>
</dbReference>
<dbReference type="EMBL" id="JAHUTI010001733">
    <property type="protein sequence ID" value="MED6233069.1"/>
    <property type="molecule type" value="Genomic_DNA"/>
</dbReference>
<evidence type="ECO:0000256" key="4">
    <source>
        <dbReference type="SAM" id="MobiDB-lite"/>
    </source>
</evidence>
<feature type="region of interest" description="Disordered" evidence="4">
    <location>
        <begin position="26"/>
        <end position="50"/>
    </location>
</feature>
<dbReference type="Pfam" id="PF00038">
    <property type="entry name" value="Filament"/>
    <property type="match status" value="1"/>
</dbReference>
<evidence type="ECO:0000256" key="1">
    <source>
        <dbReference type="ARBA" id="ARBA00022754"/>
    </source>
</evidence>
<keyword evidence="7" id="KW-1185">Reference proteome</keyword>
<organism evidence="6 7">
    <name type="scientific">Ataeniobius toweri</name>
    <dbReference type="NCBI Taxonomy" id="208326"/>
    <lineage>
        <taxon>Eukaryota</taxon>
        <taxon>Metazoa</taxon>
        <taxon>Chordata</taxon>
        <taxon>Craniata</taxon>
        <taxon>Vertebrata</taxon>
        <taxon>Euteleostomi</taxon>
        <taxon>Actinopterygii</taxon>
        <taxon>Neopterygii</taxon>
        <taxon>Teleostei</taxon>
        <taxon>Neoteleostei</taxon>
        <taxon>Acanthomorphata</taxon>
        <taxon>Ovalentaria</taxon>
        <taxon>Atherinomorphae</taxon>
        <taxon>Cyprinodontiformes</taxon>
        <taxon>Goodeidae</taxon>
        <taxon>Ataeniobius</taxon>
    </lineage>
</organism>
<protein>
    <recommendedName>
        <fullName evidence="5">IF rod domain-containing protein</fullName>
    </recommendedName>
</protein>
<comment type="caution">
    <text evidence="6">The sequence shown here is derived from an EMBL/GenBank/DDBJ whole genome shotgun (WGS) entry which is preliminary data.</text>
</comment>
<dbReference type="PANTHER" id="PTHR23239">
    <property type="entry name" value="INTERMEDIATE FILAMENT"/>
    <property type="match status" value="1"/>
</dbReference>
<sequence>MASFPGLSDKVDGHLLRLAVHSKVRPVPSCRPAPSPSPPPPAQQHHSRAPSVYGGAGGFGTCISRRSSSFYSSSSGSLTTDTKCPVINGGKITMQNLNDRLVSYLEKVRFLEDKNRELQLNIEEFCVKTKYIAKDYRPYFSTITDLKAEIARTFSENQNMLLQIETSKLAGDDFKMKYETEIKMQRMVEIDVFRLRKIRDSLTLTISTLEMSVEELKEELICMARSHKQEIEQLQLQGSGKVNMEVDSTGSTNLMEVLEEMRHWYETVMKNNKLEVEKWFQSKMETLQEQIITCTTEVKTYHSEISELKRTYQSLEISHQSLHAEIQCLQQNVSEVNSQYSVQLSQYQSIITTLETELQNMKASLEQLQIKYTVLLELKPRLESEIAEYRRLLEGEAYEQKKAVIIKQVTEEVEEQKPHIEKRVRTIVEQLVNGKVVSSSVDTQVQTIQ</sequence>
<dbReference type="SMART" id="SM01391">
    <property type="entry name" value="Filament"/>
    <property type="match status" value="1"/>
</dbReference>
<evidence type="ECO:0000256" key="3">
    <source>
        <dbReference type="SAM" id="Coils"/>
    </source>
</evidence>
<proteinExistence type="predicted"/>
<dbReference type="SUPFAM" id="SSF64593">
    <property type="entry name" value="Intermediate filament protein, coiled coil region"/>
    <property type="match status" value="2"/>
</dbReference>
<name>A0ABU7A5N6_9TELE</name>
<gene>
    <name evidence="6" type="ORF">ATANTOWER_006501</name>
</gene>
<feature type="compositionally biased region" description="Pro residues" evidence="4">
    <location>
        <begin position="29"/>
        <end position="42"/>
    </location>
</feature>
<keyword evidence="1" id="KW-0403">Intermediate filament</keyword>
<reference evidence="6 7" key="1">
    <citation type="submission" date="2021-07" db="EMBL/GenBank/DDBJ databases">
        <authorList>
            <person name="Palmer J.M."/>
        </authorList>
    </citation>
    <scope>NUCLEOTIDE SEQUENCE [LARGE SCALE GENOMIC DNA]</scope>
    <source>
        <strain evidence="6 7">AT_MEX2019</strain>
        <tissue evidence="6">Muscle</tissue>
    </source>
</reference>
<dbReference type="PRINTS" id="PR01248">
    <property type="entry name" value="TYPE1KERATIN"/>
</dbReference>
<dbReference type="PROSITE" id="PS51842">
    <property type="entry name" value="IF_ROD_2"/>
    <property type="match status" value="1"/>
</dbReference>
<dbReference type="InterPro" id="IPR002957">
    <property type="entry name" value="Keratin_I"/>
</dbReference>
<feature type="coiled-coil region" evidence="3">
    <location>
        <begin position="199"/>
        <end position="237"/>
    </location>
</feature>
<keyword evidence="2 3" id="KW-0175">Coiled coil</keyword>
<dbReference type="InterPro" id="IPR039008">
    <property type="entry name" value="IF_rod_dom"/>
</dbReference>
<accession>A0ABU7A5N6</accession>